<name>A0ACC1T663_9APHY</name>
<reference evidence="1" key="1">
    <citation type="submission" date="2022-07" db="EMBL/GenBank/DDBJ databases">
        <title>Genome Sequence of Phlebia brevispora.</title>
        <authorList>
            <person name="Buettner E."/>
        </authorList>
    </citation>
    <scope>NUCLEOTIDE SEQUENCE</scope>
    <source>
        <strain evidence="1">MPL23</strain>
    </source>
</reference>
<keyword evidence="2" id="KW-1185">Reference proteome</keyword>
<organism evidence="1 2">
    <name type="scientific">Phlebia brevispora</name>
    <dbReference type="NCBI Taxonomy" id="194682"/>
    <lineage>
        <taxon>Eukaryota</taxon>
        <taxon>Fungi</taxon>
        <taxon>Dikarya</taxon>
        <taxon>Basidiomycota</taxon>
        <taxon>Agaricomycotina</taxon>
        <taxon>Agaricomycetes</taxon>
        <taxon>Polyporales</taxon>
        <taxon>Meruliaceae</taxon>
        <taxon>Phlebia</taxon>
    </lineage>
</organism>
<evidence type="ECO:0000313" key="2">
    <source>
        <dbReference type="Proteomes" id="UP001148662"/>
    </source>
</evidence>
<accession>A0ACC1T663</accession>
<comment type="caution">
    <text evidence="1">The sequence shown here is derived from an EMBL/GenBank/DDBJ whole genome shotgun (WGS) entry which is preliminary data.</text>
</comment>
<sequence length="1338" mass="153740">MLRRIRLLLLRFRLRVTVDRVGDNTSSRGLSALPTPSDASAMDYRVVDGSWPRKMHSDRDASFLDVPDLTDLPSFPQVSMPLPDLGITSDATVESPLSDLPVEQLKRGPSLSRAERVLDRQGEALDSNAQGYSALVDTSDAAQALRTGIDSMWEHAQWVMKILDNVAKIHPFVAAPILAFKAVYAMERSRRENDKRLLSLYFAMKEMLVVLIELENIKEHDVHSPDASGLTLASRLRAIADTAADNIKECANACDAYSRKRLLVKVLTGPAWEGRFTEFLDRFAQTRSEFKFALAVHVAKSVVRIRDAIDGVGDKVDNIRTELHDLFREYQSPEEHVIAAKVEEKGGVDYVKQHDMILRELIQYEDNLESAKTKSVERFGENTPAAQASRTHFVKLRPDEAERTAFKSNLANLRSDLREGVHEATARNMETFEPKFDFQLKQIQNAIREENNRVIRRLDAGPHNRILNPELRTIWQEMGWRRNVEANLFATTLRDHFRDQADCSEYHPPFINRHLRNDEWAFEYIGIQYLQQLKEAFDEDCSGYITVREVNRLTQLLPTHLSWSLPHWIAYWTIGWQISGTRYREQIRGLLAQMFALRTHILPENRLWVDNYLEKIWFGTARIVESLLPAKGIPAHVKTRFRAYVSLEERRIAENLESVQCNVDAVETVHMIVQRGKIEHHVLPLIYLLLKRHIKTIRTATRQVIDTEDVFVTAASSLQKVHEAMSTRHRELSTLFQHLGLDISQHMKTFSCELFEYHNDQSSLWSAIHTQIALDQKTSDSVLEGHDLDDQAVDDQEQRPATGYYSPYDIPRQHPTPYDLSTTSPVKHILGEWNGFVYSHQEYPIFLMTSFYVHVSPSNDSDFEASGVHYGTTYQLTGKCVRNSTGVIHVSFTIQYSQEFRTKHYVGYLTTDGSIVGYQGWHHGARQYPFILRRTPAEIMCHRPSPLEFRANKPRALWKFAITAVRNDIRKRSWSWTFFKHRRDTRLRQIEYDIRNYTPYGRPLDDKEREEWAVIRQAMTATDAIFFRDMRDNKLRMRPCHPGKVCDGCGFRIGGARIICLDCQPTDGNYNNTVDFCNDENCLSKPVAVTARSYLKDDHVPSHDIVKVRTVHHFRDMHALDQNARHALKASRLLLGMEENAGNNGRIVNDWSHATSSLYACRKRAARKNETCKTPEDQVEQSPPDLQKIWQINFSRQPSLGLRTEVDNFEGKCKIVSLVGTSFSSAILVKMVPYYDVRAVREPISSRIGTMVHAPVRLLASHDKFACNTCLASRCSLPEHLNSEQHTYVHSLVKCQARDRTRQQQETSSGESINLIQTVESLKEEVMRMKKTIQHLAG</sequence>
<gene>
    <name evidence="1" type="ORF">NM688_g3261</name>
</gene>
<protein>
    <submittedName>
        <fullName evidence="1">Uncharacterized protein</fullName>
    </submittedName>
</protein>
<proteinExistence type="predicted"/>
<dbReference type="Proteomes" id="UP001148662">
    <property type="component" value="Unassembled WGS sequence"/>
</dbReference>
<dbReference type="EMBL" id="JANHOG010000460">
    <property type="protein sequence ID" value="KAJ3554138.1"/>
    <property type="molecule type" value="Genomic_DNA"/>
</dbReference>
<evidence type="ECO:0000313" key="1">
    <source>
        <dbReference type="EMBL" id="KAJ3554138.1"/>
    </source>
</evidence>